<comment type="caution">
    <text evidence="7">The sequence shown here is derived from an EMBL/GenBank/DDBJ whole genome shotgun (WGS) entry which is preliminary data.</text>
</comment>
<accession>A0ABR4GNH3</accession>
<evidence type="ECO:0000259" key="6">
    <source>
        <dbReference type="PROSITE" id="PS50048"/>
    </source>
</evidence>
<dbReference type="Gene3D" id="4.10.240.10">
    <property type="entry name" value="Zn(2)-C6 fungal-type DNA-binding domain"/>
    <property type="match status" value="1"/>
</dbReference>
<proteinExistence type="predicted"/>
<dbReference type="CDD" id="cd00067">
    <property type="entry name" value="GAL4"/>
    <property type="match status" value="1"/>
</dbReference>
<dbReference type="PANTHER" id="PTHR38791">
    <property type="entry name" value="ZN(II)2CYS6 TRANSCRIPTION FACTOR (EUROFUNG)-RELATED-RELATED"/>
    <property type="match status" value="1"/>
</dbReference>
<feature type="domain" description="Zn(2)-C6 fungal-type" evidence="6">
    <location>
        <begin position="10"/>
        <end position="38"/>
    </location>
</feature>
<dbReference type="Pfam" id="PF00172">
    <property type="entry name" value="Zn_clus"/>
    <property type="match status" value="1"/>
</dbReference>
<dbReference type="EMBL" id="JBFTWV010000003">
    <property type="protein sequence ID" value="KAL2800477.1"/>
    <property type="molecule type" value="Genomic_DNA"/>
</dbReference>
<reference evidence="7 8" key="1">
    <citation type="submission" date="2024-07" db="EMBL/GenBank/DDBJ databases">
        <title>Section-level genome sequencing and comparative genomics of Aspergillus sections Usti and Cavernicolus.</title>
        <authorList>
            <consortium name="Lawrence Berkeley National Laboratory"/>
            <person name="Nybo J.L."/>
            <person name="Vesth T.C."/>
            <person name="Theobald S."/>
            <person name="Frisvad J.C."/>
            <person name="Larsen T.O."/>
            <person name="Kjaerboelling I."/>
            <person name="Rothschild-Mancinelli K."/>
            <person name="Lyhne E.K."/>
            <person name="Kogle M.E."/>
            <person name="Barry K."/>
            <person name="Clum A."/>
            <person name="Na H."/>
            <person name="Ledsgaard L."/>
            <person name="Lin J."/>
            <person name="Lipzen A."/>
            <person name="Kuo A."/>
            <person name="Riley R."/>
            <person name="Mondo S."/>
            <person name="Labutti K."/>
            <person name="Haridas S."/>
            <person name="Pangalinan J."/>
            <person name="Salamov A.A."/>
            <person name="Simmons B.A."/>
            <person name="Magnuson J.K."/>
            <person name="Chen J."/>
            <person name="Drula E."/>
            <person name="Henrissat B."/>
            <person name="Wiebenga A."/>
            <person name="Lubbers R.J."/>
            <person name="Gomes A.C."/>
            <person name="Makela M.R."/>
            <person name="Stajich J."/>
            <person name="Grigoriev I.V."/>
            <person name="Mortensen U.H."/>
            <person name="De Vries R.P."/>
            <person name="Baker S.E."/>
            <person name="Andersen M.R."/>
        </authorList>
    </citation>
    <scope>NUCLEOTIDE SEQUENCE [LARGE SCALE GENOMIC DNA]</scope>
    <source>
        <strain evidence="7 8">CBS 209.92</strain>
    </source>
</reference>
<dbReference type="InterPro" id="IPR053175">
    <property type="entry name" value="DHMBA_Reg_Transcription_Factor"/>
</dbReference>
<evidence type="ECO:0000256" key="3">
    <source>
        <dbReference type="ARBA" id="ARBA00023163"/>
    </source>
</evidence>
<keyword evidence="5" id="KW-0175">Coiled coil</keyword>
<feature type="coiled-coil region" evidence="5">
    <location>
        <begin position="253"/>
        <end position="280"/>
    </location>
</feature>
<protein>
    <recommendedName>
        <fullName evidence="6">Zn(2)-C6 fungal-type domain-containing protein</fullName>
    </recommendedName>
</protein>
<dbReference type="PROSITE" id="PS50048">
    <property type="entry name" value="ZN2_CY6_FUNGAL_2"/>
    <property type="match status" value="1"/>
</dbReference>
<gene>
    <name evidence="7" type="ORF">BJX66DRAFT_149572</name>
</gene>
<keyword evidence="1" id="KW-0805">Transcription regulation</keyword>
<evidence type="ECO:0000313" key="7">
    <source>
        <dbReference type="EMBL" id="KAL2800477.1"/>
    </source>
</evidence>
<sequence>MVYPGHVSQGCMTCKLRKIRCDLARPACRHCTKSRRVCLGYGERLEATGRPTIGPGGVGQRGASSYATNTLVGDDSRHIEASAAAISLLENLFSFDTTQVGSDTSNTGTSHVAVSALNTIRKCIYFLRQPEQSRSDRAALLAEYGRTTSELRAALTGLSSSSPPHTLGLACAAFLFSIYEMIVNIDPEDKTWRIHLDGLLKIFSGQSTYLRALPTDDFDILHHAIHHCNSEEDIFSRLAVYEVSSHVKTSLILDAAILRLRRLAAEVESLLHEASGTRRKLDVQKLRASIKNVQKNLKLIPRICSKAELHVSRVSPDKKLTNALFLVRWNDYHCLQLIIADLLSSTGRLIHPSNENYEHTSKYTAHSSIIREAAESICSALPTILSATSVLNQSQATRQPLPLSQTTSTPIMSLLVLWPLCSALKALSMTDSRQSGIRATLWDIGLNACIPRASAMSNSKAEDTKWSDVIDGLLLVRVALSQQMRRAFHQFGVISVVS</sequence>
<dbReference type="PROSITE" id="PS00463">
    <property type="entry name" value="ZN2_CY6_FUNGAL_1"/>
    <property type="match status" value="1"/>
</dbReference>
<dbReference type="Proteomes" id="UP001610563">
    <property type="component" value="Unassembled WGS sequence"/>
</dbReference>
<evidence type="ECO:0000313" key="8">
    <source>
        <dbReference type="Proteomes" id="UP001610563"/>
    </source>
</evidence>
<keyword evidence="3" id="KW-0804">Transcription</keyword>
<dbReference type="InterPro" id="IPR001138">
    <property type="entry name" value="Zn2Cys6_DnaBD"/>
</dbReference>
<evidence type="ECO:0000256" key="5">
    <source>
        <dbReference type="SAM" id="Coils"/>
    </source>
</evidence>
<keyword evidence="8" id="KW-1185">Reference proteome</keyword>
<dbReference type="InterPro" id="IPR036864">
    <property type="entry name" value="Zn2-C6_fun-type_DNA-bd_sf"/>
</dbReference>
<dbReference type="SMART" id="SM00066">
    <property type="entry name" value="GAL4"/>
    <property type="match status" value="1"/>
</dbReference>
<evidence type="ECO:0000256" key="4">
    <source>
        <dbReference type="ARBA" id="ARBA00023242"/>
    </source>
</evidence>
<keyword evidence="2" id="KW-0238">DNA-binding</keyword>
<evidence type="ECO:0000256" key="1">
    <source>
        <dbReference type="ARBA" id="ARBA00023015"/>
    </source>
</evidence>
<evidence type="ECO:0000256" key="2">
    <source>
        <dbReference type="ARBA" id="ARBA00023125"/>
    </source>
</evidence>
<organism evidence="7 8">
    <name type="scientific">Aspergillus keveii</name>
    <dbReference type="NCBI Taxonomy" id="714993"/>
    <lineage>
        <taxon>Eukaryota</taxon>
        <taxon>Fungi</taxon>
        <taxon>Dikarya</taxon>
        <taxon>Ascomycota</taxon>
        <taxon>Pezizomycotina</taxon>
        <taxon>Eurotiomycetes</taxon>
        <taxon>Eurotiomycetidae</taxon>
        <taxon>Eurotiales</taxon>
        <taxon>Aspergillaceae</taxon>
        <taxon>Aspergillus</taxon>
        <taxon>Aspergillus subgen. Nidulantes</taxon>
    </lineage>
</organism>
<keyword evidence="4" id="KW-0539">Nucleus</keyword>
<name>A0ABR4GNH3_9EURO</name>
<dbReference type="SUPFAM" id="SSF57701">
    <property type="entry name" value="Zn2/Cys6 DNA-binding domain"/>
    <property type="match status" value="1"/>
</dbReference>
<dbReference type="PANTHER" id="PTHR38791:SF13">
    <property type="entry name" value="ZN(2)-C6 FUNGAL-TYPE DOMAIN-CONTAINING PROTEIN"/>
    <property type="match status" value="1"/>
</dbReference>